<sequence>MEIANGVDTPLLIDEATKKRAFGHYVDLSKYIFAEMMVEREGYVFHVDVVSEKLPDLCSHCLTIGKIEVVPQAHTLPSPSQVDTHESVLYEDKTSLKVQTQTQCLNHQALC</sequence>
<reference evidence="2" key="3">
    <citation type="submission" date="2015-04" db="UniProtKB">
        <authorList>
            <consortium name="EnsemblPlants"/>
        </authorList>
    </citation>
    <scope>IDENTIFICATION</scope>
    <source>
        <strain evidence="2">cv. Jemalong A17</strain>
    </source>
</reference>
<dbReference type="HOGENOM" id="CLU_2162174_0_0_1"/>
<evidence type="ECO:0000313" key="1">
    <source>
        <dbReference type="EMBL" id="KEH26081.1"/>
    </source>
</evidence>
<gene>
    <name evidence="1" type="ordered locus">MTR_6g043980</name>
</gene>
<reference evidence="1 3" key="2">
    <citation type="journal article" date="2014" name="BMC Genomics">
        <title>An improved genome release (version Mt4.0) for the model legume Medicago truncatula.</title>
        <authorList>
            <person name="Tang H."/>
            <person name="Krishnakumar V."/>
            <person name="Bidwell S."/>
            <person name="Rosen B."/>
            <person name="Chan A."/>
            <person name="Zhou S."/>
            <person name="Gentzbittel L."/>
            <person name="Childs K.L."/>
            <person name="Yandell M."/>
            <person name="Gundlach H."/>
            <person name="Mayer K.F."/>
            <person name="Schwartz D.C."/>
            <person name="Town C.D."/>
        </authorList>
    </citation>
    <scope>GENOME REANNOTATION</scope>
    <source>
        <strain evidence="1">A17</strain>
        <strain evidence="2 3">cv. Jemalong A17</strain>
    </source>
</reference>
<dbReference type="EnsemblPlants" id="KEH26081">
    <property type="protein sequence ID" value="KEH26081"/>
    <property type="gene ID" value="MTR_6g043980"/>
</dbReference>
<name>A0A072U9I9_MEDTR</name>
<accession>A0A072U9I9</accession>
<evidence type="ECO:0000313" key="3">
    <source>
        <dbReference type="Proteomes" id="UP000002051"/>
    </source>
</evidence>
<dbReference type="EMBL" id="CM001222">
    <property type="protein sequence ID" value="KEH26081.1"/>
    <property type="molecule type" value="Genomic_DNA"/>
</dbReference>
<organism evidence="1 3">
    <name type="scientific">Medicago truncatula</name>
    <name type="common">Barrel medic</name>
    <name type="synonym">Medicago tribuloides</name>
    <dbReference type="NCBI Taxonomy" id="3880"/>
    <lineage>
        <taxon>Eukaryota</taxon>
        <taxon>Viridiplantae</taxon>
        <taxon>Streptophyta</taxon>
        <taxon>Embryophyta</taxon>
        <taxon>Tracheophyta</taxon>
        <taxon>Spermatophyta</taxon>
        <taxon>Magnoliopsida</taxon>
        <taxon>eudicotyledons</taxon>
        <taxon>Gunneridae</taxon>
        <taxon>Pentapetalae</taxon>
        <taxon>rosids</taxon>
        <taxon>fabids</taxon>
        <taxon>Fabales</taxon>
        <taxon>Fabaceae</taxon>
        <taxon>Papilionoideae</taxon>
        <taxon>50 kb inversion clade</taxon>
        <taxon>NPAAA clade</taxon>
        <taxon>Hologalegina</taxon>
        <taxon>IRL clade</taxon>
        <taxon>Trifolieae</taxon>
        <taxon>Medicago</taxon>
    </lineage>
</organism>
<keyword evidence="3" id="KW-1185">Reference proteome</keyword>
<protein>
    <submittedName>
        <fullName evidence="1 2">Uncharacterized protein</fullName>
    </submittedName>
</protein>
<reference evidence="1 3" key="1">
    <citation type="journal article" date="2011" name="Nature">
        <title>The Medicago genome provides insight into the evolution of rhizobial symbioses.</title>
        <authorList>
            <person name="Young N.D."/>
            <person name="Debelle F."/>
            <person name="Oldroyd G.E."/>
            <person name="Geurts R."/>
            <person name="Cannon S.B."/>
            <person name="Udvardi M.K."/>
            <person name="Benedito V.A."/>
            <person name="Mayer K.F."/>
            <person name="Gouzy J."/>
            <person name="Schoof H."/>
            <person name="Van de Peer Y."/>
            <person name="Proost S."/>
            <person name="Cook D.R."/>
            <person name="Meyers B.C."/>
            <person name="Spannagl M."/>
            <person name="Cheung F."/>
            <person name="De Mita S."/>
            <person name="Krishnakumar V."/>
            <person name="Gundlach H."/>
            <person name="Zhou S."/>
            <person name="Mudge J."/>
            <person name="Bharti A.K."/>
            <person name="Murray J.D."/>
            <person name="Naoumkina M.A."/>
            <person name="Rosen B."/>
            <person name="Silverstein K.A."/>
            <person name="Tang H."/>
            <person name="Rombauts S."/>
            <person name="Zhao P.X."/>
            <person name="Zhou P."/>
            <person name="Barbe V."/>
            <person name="Bardou P."/>
            <person name="Bechner M."/>
            <person name="Bellec A."/>
            <person name="Berger A."/>
            <person name="Berges H."/>
            <person name="Bidwell S."/>
            <person name="Bisseling T."/>
            <person name="Choisne N."/>
            <person name="Couloux A."/>
            <person name="Denny R."/>
            <person name="Deshpande S."/>
            <person name="Dai X."/>
            <person name="Doyle J.J."/>
            <person name="Dudez A.M."/>
            <person name="Farmer A.D."/>
            <person name="Fouteau S."/>
            <person name="Franken C."/>
            <person name="Gibelin C."/>
            <person name="Gish J."/>
            <person name="Goldstein S."/>
            <person name="Gonzalez A.J."/>
            <person name="Green P.J."/>
            <person name="Hallab A."/>
            <person name="Hartog M."/>
            <person name="Hua A."/>
            <person name="Humphray S.J."/>
            <person name="Jeong D.H."/>
            <person name="Jing Y."/>
            <person name="Jocker A."/>
            <person name="Kenton S.M."/>
            <person name="Kim D.J."/>
            <person name="Klee K."/>
            <person name="Lai H."/>
            <person name="Lang C."/>
            <person name="Lin S."/>
            <person name="Macmil S.L."/>
            <person name="Magdelenat G."/>
            <person name="Matthews L."/>
            <person name="McCorrison J."/>
            <person name="Monaghan E.L."/>
            <person name="Mun J.H."/>
            <person name="Najar F.Z."/>
            <person name="Nicholson C."/>
            <person name="Noirot C."/>
            <person name="O'Bleness M."/>
            <person name="Paule C.R."/>
            <person name="Poulain J."/>
            <person name="Prion F."/>
            <person name="Qin B."/>
            <person name="Qu C."/>
            <person name="Retzel E.F."/>
            <person name="Riddle C."/>
            <person name="Sallet E."/>
            <person name="Samain S."/>
            <person name="Samson N."/>
            <person name="Sanders I."/>
            <person name="Saurat O."/>
            <person name="Scarpelli C."/>
            <person name="Schiex T."/>
            <person name="Segurens B."/>
            <person name="Severin A.J."/>
            <person name="Sherrier D.J."/>
            <person name="Shi R."/>
            <person name="Sims S."/>
            <person name="Singer S.R."/>
            <person name="Sinharoy S."/>
            <person name="Sterck L."/>
            <person name="Viollet A."/>
            <person name="Wang B.B."/>
            <person name="Wang K."/>
            <person name="Wang M."/>
            <person name="Wang X."/>
            <person name="Warfsmann J."/>
            <person name="Weissenbach J."/>
            <person name="White D.D."/>
            <person name="White J.D."/>
            <person name="Wiley G.B."/>
            <person name="Wincker P."/>
            <person name="Xing Y."/>
            <person name="Yang L."/>
            <person name="Yao Z."/>
            <person name="Ying F."/>
            <person name="Zhai J."/>
            <person name="Zhou L."/>
            <person name="Zuber A."/>
            <person name="Denarie J."/>
            <person name="Dixon R.A."/>
            <person name="May G.D."/>
            <person name="Schwartz D.C."/>
            <person name="Rogers J."/>
            <person name="Quetier F."/>
            <person name="Town C.D."/>
            <person name="Roe B.A."/>
        </authorList>
    </citation>
    <scope>NUCLEOTIDE SEQUENCE [LARGE SCALE GENOMIC DNA]</scope>
    <source>
        <strain evidence="1">A17</strain>
        <strain evidence="2 3">cv. Jemalong A17</strain>
    </source>
</reference>
<proteinExistence type="predicted"/>
<dbReference type="AlphaFoldDB" id="A0A072U9I9"/>
<dbReference type="Proteomes" id="UP000002051">
    <property type="component" value="Chromosome 6"/>
</dbReference>
<evidence type="ECO:0000313" key="2">
    <source>
        <dbReference type="EnsemblPlants" id="KEH26081"/>
    </source>
</evidence>